<feature type="transmembrane region" description="Helical" evidence="11">
    <location>
        <begin position="164"/>
        <end position="183"/>
    </location>
</feature>
<reference evidence="15" key="1">
    <citation type="journal article" date="2011" name="J. Bacteriol.">
        <title>Genome sequences of eight morphologically diverse alphaproteobacteria.</title>
        <authorList>
            <consortium name="US DOE Joint Genome Institute"/>
            <person name="Brown P.J."/>
            <person name="Kysela D.T."/>
            <person name="Buechlein A."/>
            <person name="Hemmerich C."/>
            <person name="Brun Y.V."/>
        </authorList>
    </citation>
    <scope>NUCLEOTIDE SEQUENCE [LARGE SCALE GENOMIC DNA]</scope>
    <source>
        <strain evidence="15">ATCC 51888 / DSM 1869 / NCIB 11706 / TK 0415</strain>
    </source>
</reference>
<dbReference type="InterPro" id="IPR003594">
    <property type="entry name" value="HATPase_dom"/>
</dbReference>
<evidence type="ECO:0000256" key="1">
    <source>
        <dbReference type="ARBA" id="ARBA00000085"/>
    </source>
</evidence>
<dbReference type="Gene3D" id="6.10.340.10">
    <property type="match status" value="1"/>
</dbReference>
<evidence type="ECO:0000256" key="7">
    <source>
        <dbReference type="ARBA" id="ARBA00022777"/>
    </source>
</evidence>
<comment type="catalytic activity">
    <reaction evidence="1">
        <text>ATP + protein L-histidine = ADP + protein N-phospho-L-histidine.</text>
        <dbReference type="EC" id="2.7.13.3"/>
    </reaction>
</comment>
<dbReference type="InterPro" id="IPR050428">
    <property type="entry name" value="TCS_sensor_his_kinase"/>
</dbReference>
<organism evidence="14 15">
    <name type="scientific">Hyphomicrobium denitrificans (strain ATCC 51888 / DSM 1869 / NCIMB 11706 / TK 0415)</name>
    <dbReference type="NCBI Taxonomy" id="582899"/>
    <lineage>
        <taxon>Bacteria</taxon>
        <taxon>Pseudomonadati</taxon>
        <taxon>Pseudomonadota</taxon>
        <taxon>Alphaproteobacteria</taxon>
        <taxon>Hyphomicrobiales</taxon>
        <taxon>Hyphomicrobiaceae</taxon>
        <taxon>Hyphomicrobium</taxon>
    </lineage>
</organism>
<dbReference type="PROSITE" id="PS50109">
    <property type="entry name" value="HIS_KIN"/>
    <property type="match status" value="1"/>
</dbReference>
<keyword evidence="8 11" id="KW-1133">Transmembrane helix</keyword>
<evidence type="ECO:0000256" key="3">
    <source>
        <dbReference type="ARBA" id="ARBA00012438"/>
    </source>
</evidence>
<dbReference type="InterPro" id="IPR003660">
    <property type="entry name" value="HAMP_dom"/>
</dbReference>
<evidence type="ECO:0000259" key="13">
    <source>
        <dbReference type="PROSITE" id="PS50885"/>
    </source>
</evidence>
<evidence type="ECO:0000313" key="15">
    <source>
        <dbReference type="Proteomes" id="UP000002033"/>
    </source>
</evidence>
<dbReference type="Gene3D" id="1.10.287.130">
    <property type="match status" value="1"/>
</dbReference>
<accession>D8JRE6</accession>
<dbReference type="Gene3D" id="3.30.565.10">
    <property type="entry name" value="Histidine kinase-like ATPase, C-terminal domain"/>
    <property type="match status" value="1"/>
</dbReference>
<dbReference type="eggNOG" id="COG2205">
    <property type="taxonomic scope" value="Bacteria"/>
</dbReference>
<dbReference type="PANTHER" id="PTHR45436:SF8">
    <property type="entry name" value="HISTIDINE KINASE"/>
    <property type="match status" value="1"/>
</dbReference>
<evidence type="ECO:0000256" key="2">
    <source>
        <dbReference type="ARBA" id="ARBA00004370"/>
    </source>
</evidence>
<dbReference type="SMART" id="SM00388">
    <property type="entry name" value="HisKA"/>
    <property type="match status" value="1"/>
</dbReference>
<evidence type="ECO:0000256" key="8">
    <source>
        <dbReference type="ARBA" id="ARBA00022989"/>
    </source>
</evidence>
<keyword evidence="4" id="KW-0597">Phosphoprotein</keyword>
<dbReference type="SUPFAM" id="SSF55874">
    <property type="entry name" value="ATPase domain of HSP90 chaperone/DNA topoisomerase II/histidine kinase"/>
    <property type="match status" value="1"/>
</dbReference>
<evidence type="ECO:0000256" key="5">
    <source>
        <dbReference type="ARBA" id="ARBA00022679"/>
    </source>
</evidence>
<dbReference type="STRING" id="582899.Hden_0350"/>
<feature type="domain" description="HAMP" evidence="13">
    <location>
        <begin position="184"/>
        <end position="237"/>
    </location>
</feature>
<dbReference type="InterPro" id="IPR005467">
    <property type="entry name" value="His_kinase_dom"/>
</dbReference>
<dbReference type="CDD" id="cd00075">
    <property type="entry name" value="HATPase"/>
    <property type="match status" value="1"/>
</dbReference>
<feature type="transmembrane region" description="Helical" evidence="11">
    <location>
        <begin position="12"/>
        <end position="37"/>
    </location>
</feature>
<evidence type="ECO:0000256" key="11">
    <source>
        <dbReference type="SAM" id="Phobius"/>
    </source>
</evidence>
<comment type="subcellular location">
    <subcellularLocation>
        <location evidence="2">Membrane</location>
    </subcellularLocation>
</comment>
<dbReference type="AlphaFoldDB" id="D8JRE6"/>
<dbReference type="EMBL" id="CP002083">
    <property type="protein sequence ID" value="ADJ22175.1"/>
    <property type="molecule type" value="Genomic_DNA"/>
</dbReference>
<evidence type="ECO:0000256" key="10">
    <source>
        <dbReference type="ARBA" id="ARBA00023136"/>
    </source>
</evidence>
<keyword evidence="6 11" id="KW-0812">Transmembrane</keyword>
<evidence type="ECO:0000256" key="9">
    <source>
        <dbReference type="ARBA" id="ARBA00023012"/>
    </source>
</evidence>
<sequence>MTKTRLTQRAAIRLAALVAAIVSLTNLAIFSVLYFVISAQLVDNLKAHVDEVQRTLSDLEVNGGFDGVAAMVNRHAAVAQSNEDIYLLVDGKAEYVAGNIRVIPRFSGWKTIPWDELPLIGAWTTPRTSTAVLGRWTPVKNGALFVGDGNGDIKDAQRVLLTGLLWGIGLSVFAAMIGGYVSGMSAQRRIAKMDAVLNAVASGHLKERIPIGRAGDDLDQVSALVNATLNRLQALIDNLKQVSMDIAHDLRTPIARMRQKLEIAQWSPHDLAGYQEVVGAAVQEIDEISETFDALLRISEIESGARKTSFVNVELNALLANILDALEAVAEERSHELSGSIGDSPRMFVHGDRKLLNQLFINLIENAIVHCPSGSGIGVELSEEDGRPKVTVKDTGPGIPAAEREKVFRRLYRLEKSRSTKGNGLGLSLVASIADLHGAKILLADNNPGLIVVITFPKQHASNAA</sequence>
<dbReference type="HOGENOM" id="CLU_000445_89_6_5"/>
<dbReference type="PROSITE" id="PS50885">
    <property type="entry name" value="HAMP"/>
    <property type="match status" value="1"/>
</dbReference>
<evidence type="ECO:0000256" key="4">
    <source>
        <dbReference type="ARBA" id="ARBA00022553"/>
    </source>
</evidence>
<dbReference type="OrthoDB" id="9815202at2"/>
<feature type="domain" description="Histidine kinase" evidence="12">
    <location>
        <begin position="245"/>
        <end position="460"/>
    </location>
</feature>
<dbReference type="PANTHER" id="PTHR45436">
    <property type="entry name" value="SENSOR HISTIDINE KINASE YKOH"/>
    <property type="match status" value="1"/>
</dbReference>
<keyword evidence="9" id="KW-0902">Two-component regulatory system</keyword>
<evidence type="ECO:0000313" key="14">
    <source>
        <dbReference type="EMBL" id="ADJ22175.1"/>
    </source>
</evidence>
<protein>
    <recommendedName>
        <fullName evidence="3">histidine kinase</fullName>
        <ecNumber evidence="3">2.7.13.3</ecNumber>
    </recommendedName>
</protein>
<dbReference type="SMART" id="SM00304">
    <property type="entry name" value="HAMP"/>
    <property type="match status" value="1"/>
</dbReference>
<dbReference type="KEGG" id="hdn:Hden_0350"/>
<dbReference type="InterPro" id="IPR036097">
    <property type="entry name" value="HisK_dim/P_sf"/>
</dbReference>
<keyword evidence="7 14" id="KW-0418">Kinase</keyword>
<name>D8JRE6_HYPDA</name>
<dbReference type="CDD" id="cd00082">
    <property type="entry name" value="HisKA"/>
    <property type="match status" value="1"/>
</dbReference>
<dbReference type="PRINTS" id="PR00344">
    <property type="entry name" value="BCTRLSENSOR"/>
</dbReference>
<proteinExistence type="predicted"/>
<dbReference type="InterPro" id="IPR036890">
    <property type="entry name" value="HATPase_C_sf"/>
</dbReference>
<dbReference type="SMART" id="SM00387">
    <property type="entry name" value="HATPase_c"/>
    <property type="match status" value="1"/>
</dbReference>
<evidence type="ECO:0000259" key="12">
    <source>
        <dbReference type="PROSITE" id="PS50109"/>
    </source>
</evidence>
<dbReference type="InterPro" id="IPR004358">
    <property type="entry name" value="Sig_transdc_His_kin-like_C"/>
</dbReference>
<dbReference type="EC" id="2.7.13.3" evidence="3"/>
<evidence type="ECO:0000256" key="6">
    <source>
        <dbReference type="ARBA" id="ARBA00022692"/>
    </source>
</evidence>
<dbReference type="Proteomes" id="UP000002033">
    <property type="component" value="Chromosome"/>
</dbReference>
<dbReference type="SUPFAM" id="SSF47384">
    <property type="entry name" value="Homodimeric domain of signal transducing histidine kinase"/>
    <property type="match status" value="1"/>
</dbReference>
<keyword evidence="15" id="KW-1185">Reference proteome</keyword>
<dbReference type="GO" id="GO:0000155">
    <property type="term" value="F:phosphorelay sensor kinase activity"/>
    <property type="evidence" value="ECO:0007669"/>
    <property type="project" value="InterPro"/>
</dbReference>
<gene>
    <name evidence="14" type="ordered locus">Hden_0350</name>
</gene>
<dbReference type="Pfam" id="PF02518">
    <property type="entry name" value="HATPase_c"/>
    <property type="match status" value="1"/>
</dbReference>
<dbReference type="GO" id="GO:0005886">
    <property type="term" value="C:plasma membrane"/>
    <property type="evidence" value="ECO:0007669"/>
    <property type="project" value="TreeGrafter"/>
</dbReference>
<keyword evidence="10 11" id="KW-0472">Membrane</keyword>
<dbReference type="InterPro" id="IPR003661">
    <property type="entry name" value="HisK_dim/P_dom"/>
</dbReference>
<keyword evidence="5" id="KW-0808">Transferase</keyword>